<accession>A0A2I0U8A4</accession>
<dbReference type="GO" id="GO:0003964">
    <property type="term" value="F:RNA-directed DNA polymerase activity"/>
    <property type="evidence" value="ECO:0007669"/>
    <property type="project" value="UniProtKB-KW"/>
</dbReference>
<dbReference type="Proteomes" id="UP000233556">
    <property type="component" value="Unassembled WGS sequence"/>
</dbReference>
<sequence>MEAQNLEKDHRSAREHLECSTEEFQPLQSGSVLGLGLLNVFVGNIDSGIECTLSKFADYTKLCGMVNMLERRHAIQRHLDRLEKWIHVNLMTFNKTKCKVLHVGQGNPKHKYKLGREWIERSPEEKDLGLVVDEKLNMSQQ</sequence>
<evidence type="ECO:0000313" key="1">
    <source>
        <dbReference type="EMBL" id="PKU42314.1"/>
    </source>
</evidence>
<dbReference type="AlphaFoldDB" id="A0A2I0U8A4"/>
<dbReference type="EMBL" id="KZ506006">
    <property type="protein sequence ID" value="PKU42314.1"/>
    <property type="molecule type" value="Genomic_DNA"/>
</dbReference>
<keyword evidence="1" id="KW-0548">Nucleotidyltransferase</keyword>
<keyword evidence="2" id="KW-1185">Reference proteome</keyword>
<gene>
    <name evidence="1" type="ORF">llap_7382</name>
</gene>
<protein>
    <submittedName>
        <fullName evidence="1">Rna-directed dna polymerase from mobile element jockey-like</fullName>
    </submittedName>
</protein>
<proteinExistence type="predicted"/>
<organism evidence="1 2">
    <name type="scientific">Limosa lapponica baueri</name>
    <dbReference type="NCBI Taxonomy" id="1758121"/>
    <lineage>
        <taxon>Eukaryota</taxon>
        <taxon>Metazoa</taxon>
        <taxon>Chordata</taxon>
        <taxon>Craniata</taxon>
        <taxon>Vertebrata</taxon>
        <taxon>Euteleostomi</taxon>
        <taxon>Archelosauria</taxon>
        <taxon>Archosauria</taxon>
        <taxon>Dinosauria</taxon>
        <taxon>Saurischia</taxon>
        <taxon>Theropoda</taxon>
        <taxon>Coelurosauria</taxon>
        <taxon>Aves</taxon>
        <taxon>Neognathae</taxon>
        <taxon>Neoaves</taxon>
        <taxon>Charadriiformes</taxon>
        <taxon>Scolopacidae</taxon>
        <taxon>Limosa</taxon>
    </lineage>
</organism>
<reference evidence="2" key="2">
    <citation type="submission" date="2017-12" db="EMBL/GenBank/DDBJ databases">
        <title>Genome sequence of the Bar-tailed Godwit (Limosa lapponica baueri).</title>
        <authorList>
            <person name="Lima N.C.B."/>
            <person name="Parody-Merino A.M."/>
            <person name="Battley P.F."/>
            <person name="Fidler A.E."/>
            <person name="Prosdocimi F."/>
        </authorList>
    </citation>
    <scope>NUCLEOTIDE SEQUENCE [LARGE SCALE GENOMIC DNA]</scope>
</reference>
<name>A0A2I0U8A4_LIMLA</name>
<dbReference type="PANTHER" id="PTHR33332">
    <property type="entry name" value="REVERSE TRANSCRIPTASE DOMAIN-CONTAINING PROTEIN"/>
    <property type="match status" value="1"/>
</dbReference>
<reference evidence="2" key="1">
    <citation type="submission" date="2017-11" db="EMBL/GenBank/DDBJ databases">
        <authorList>
            <person name="Lima N.C."/>
            <person name="Parody-Merino A.M."/>
            <person name="Battley P.F."/>
            <person name="Fidler A.E."/>
            <person name="Prosdocimi F."/>
        </authorList>
    </citation>
    <scope>NUCLEOTIDE SEQUENCE [LARGE SCALE GENOMIC DNA]</scope>
</reference>
<evidence type="ECO:0000313" key="2">
    <source>
        <dbReference type="Proteomes" id="UP000233556"/>
    </source>
</evidence>
<dbReference type="OrthoDB" id="10056483at2759"/>
<keyword evidence="1" id="KW-0695">RNA-directed DNA polymerase</keyword>
<keyword evidence="1" id="KW-0808">Transferase</keyword>